<reference evidence="2" key="1">
    <citation type="submission" date="2022-11" db="UniProtKB">
        <authorList>
            <consortium name="WormBaseParasite"/>
        </authorList>
    </citation>
    <scope>IDENTIFICATION</scope>
</reference>
<sequence>MDNNKNLRKVTSFNKDGSGPSSQKNNELCNSTQKDSFTTGLPKLNNHAESMRRLKEKFAQKQSIFPDALMLKMFKDAGVEAEPIVVRSVGWLAQELCAKRLQACLMFINSRGEGRVNHITKEVSYHLTKEVVEEVIRSKNFTRRR</sequence>
<evidence type="ECO:0000313" key="1">
    <source>
        <dbReference type="Proteomes" id="UP000887576"/>
    </source>
</evidence>
<accession>A0AC34Q0I0</accession>
<protein>
    <submittedName>
        <fullName evidence="2">Uncharacterized protein</fullName>
    </submittedName>
</protein>
<proteinExistence type="predicted"/>
<organism evidence="1 2">
    <name type="scientific">Panagrolaimus sp. JU765</name>
    <dbReference type="NCBI Taxonomy" id="591449"/>
    <lineage>
        <taxon>Eukaryota</taxon>
        <taxon>Metazoa</taxon>
        <taxon>Ecdysozoa</taxon>
        <taxon>Nematoda</taxon>
        <taxon>Chromadorea</taxon>
        <taxon>Rhabditida</taxon>
        <taxon>Tylenchina</taxon>
        <taxon>Panagrolaimomorpha</taxon>
        <taxon>Panagrolaimoidea</taxon>
        <taxon>Panagrolaimidae</taxon>
        <taxon>Panagrolaimus</taxon>
    </lineage>
</organism>
<name>A0AC34Q0I0_9BILA</name>
<dbReference type="Proteomes" id="UP000887576">
    <property type="component" value="Unplaced"/>
</dbReference>
<dbReference type="WBParaSite" id="JU765_v2.g11789.t1">
    <property type="protein sequence ID" value="JU765_v2.g11789.t1"/>
    <property type="gene ID" value="JU765_v2.g11789"/>
</dbReference>
<evidence type="ECO:0000313" key="2">
    <source>
        <dbReference type="WBParaSite" id="JU765_v2.g11789.t1"/>
    </source>
</evidence>